<organism evidence="3 4">
    <name type="scientific">Fusarium culmorum</name>
    <dbReference type="NCBI Taxonomy" id="5516"/>
    <lineage>
        <taxon>Eukaryota</taxon>
        <taxon>Fungi</taxon>
        <taxon>Dikarya</taxon>
        <taxon>Ascomycota</taxon>
        <taxon>Pezizomycotina</taxon>
        <taxon>Sordariomycetes</taxon>
        <taxon>Hypocreomycetidae</taxon>
        <taxon>Hypocreales</taxon>
        <taxon>Nectriaceae</taxon>
        <taxon>Fusarium</taxon>
    </lineage>
</organism>
<keyword evidence="4" id="KW-1185">Reference proteome</keyword>
<feature type="domain" description="AAA+ ATPase" evidence="2">
    <location>
        <begin position="401"/>
        <end position="532"/>
    </location>
</feature>
<dbReference type="InterPro" id="IPR003959">
    <property type="entry name" value="ATPase_AAA_core"/>
</dbReference>
<reference evidence="3 4" key="1">
    <citation type="submission" date="2018-02" db="EMBL/GenBank/DDBJ databases">
        <title>Fusarium culmorum secondary metabolites in fungal-bacterial-plant interactions.</title>
        <authorList>
            <person name="Schmidt R."/>
        </authorList>
    </citation>
    <scope>NUCLEOTIDE SEQUENCE [LARGE SCALE GENOMIC DNA]</scope>
    <source>
        <strain evidence="3 4">PV</strain>
    </source>
</reference>
<protein>
    <recommendedName>
        <fullName evidence="2">AAA+ ATPase domain-containing protein</fullName>
    </recommendedName>
</protein>
<dbReference type="InterPro" id="IPR054289">
    <property type="entry name" value="DUF7025"/>
</dbReference>
<proteinExistence type="predicted"/>
<evidence type="ECO:0000313" key="3">
    <source>
        <dbReference type="EMBL" id="PTD08668.1"/>
    </source>
</evidence>
<dbReference type="PANTHER" id="PTHR46411:SF3">
    <property type="entry name" value="AAA+ ATPASE DOMAIN-CONTAINING PROTEIN"/>
    <property type="match status" value="1"/>
</dbReference>
<dbReference type="GO" id="GO:0005524">
    <property type="term" value="F:ATP binding"/>
    <property type="evidence" value="ECO:0007669"/>
    <property type="project" value="InterPro"/>
</dbReference>
<feature type="region of interest" description="Disordered" evidence="1">
    <location>
        <begin position="1"/>
        <end position="20"/>
    </location>
</feature>
<accession>A0A2T4GYM7</accession>
<dbReference type="Pfam" id="PF22942">
    <property type="entry name" value="DUF7025"/>
    <property type="match status" value="1"/>
</dbReference>
<comment type="caution">
    <text evidence="3">The sequence shown here is derived from an EMBL/GenBank/DDBJ whole genome shotgun (WGS) entry which is preliminary data.</text>
</comment>
<dbReference type="PANTHER" id="PTHR46411">
    <property type="entry name" value="FAMILY ATPASE, PUTATIVE-RELATED"/>
    <property type="match status" value="1"/>
</dbReference>
<gene>
    <name evidence="3" type="ORF">FCULG_00010980</name>
</gene>
<dbReference type="SUPFAM" id="SSF52540">
    <property type="entry name" value="P-loop containing nucleoside triphosphate hydrolases"/>
    <property type="match status" value="1"/>
</dbReference>
<dbReference type="Pfam" id="PF23232">
    <property type="entry name" value="AAA_lid_13"/>
    <property type="match status" value="1"/>
</dbReference>
<evidence type="ECO:0000256" key="1">
    <source>
        <dbReference type="SAM" id="MobiDB-lite"/>
    </source>
</evidence>
<dbReference type="OrthoDB" id="10042665at2759"/>
<dbReference type="InterPro" id="IPR027417">
    <property type="entry name" value="P-loop_NTPase"/>
</dbReference>
<dbReference type="InterPro" id="IPR003593">
    <property type="entry name" value="AAA+_ATPase"/>
</dbReference>
<dbReference type="EMBL" id="PVEM01000004">
    <property type="protein sequence ID" value="PTD08668.1"/>
    <property type="molecule type" value="Genomic_DNA"/>
</dbReference>
<dbReference type="OMA" id="LQYATTW"/>
<sequence length="747" mass="85430">MHSEEVPIRRNGSMSHGDHPITCQAKTYRQIKKKDGSTSMKTELNDLESMNNYNMDEDSSYALVIKRYLADDDKPESVSLRINSYLLLTAFKEVVKSYPTVAADFTTPFELKSPFQVLLHYWEQLDTYRKETGSPQMRQHLNLLFQFMKLEMGSEKETCDSMLRKQMIMYKQAWVVYPPGELLYTEVLGQPWLLRVEKVAYERSASDGPFMVVYAKYCDADENKVGEANTSFRILQRVYFASDHPVKIQTLPVYPLRFSGQKEDLKEKLILQGKKAIANQGIVAKDYDGLADYLKEPPMLFGTQKWRSLRRFGCLSRNFATMIHEVEDPELFLMPPFLMGYSMDRKDWCHYLVDNIKDIAWKSDAWSSLILQPEQKSVLEALVMSHEYPSNARNHPEQKGKGLVVLLHGSPGSGKTMSAEAAAEMSHKPLLTTSMSDLSQTGSPWMFERNLQNLLQFATTWKAIVLFDEADVLLQSREKDSMNTTRMALVAVFLKHLEYFSGIVFLTTNRIEAIDEAMFSRLHLSINFGPPDSETRRRIWALNLMKVPADDTKIREQATRDEAIKELVRYKLNGREISNTMNTARTLARFEGAQLDMSHIKRVLEVGQTFEKHVGEAVTREPSPDRNYLCVGAMSSVNVISHPRHRAVQMVEVLVRLGCLLLTVGRSFPSLAKPIYLPSASITRYLLWHYVTHICTATSILTPHPGDDDRVSKTIRGHIVHCFLIELAFEQLQAYQNMVAEANAQNT</sequence>
<dbReference type="AlphaFoldDB" id="A0A2T4GYM7"/>
<dbReference type="Gene3D" id="3.40.50.300">
    <property type="entry name" value="P-loop containing nucleotide triphosphate hydrolases"/>
    <property type="match status" value="1"/>
</dbReference>
<dbReference type="SMART" id="SM00382">
    <property type="entry name" value="AAA"/>
    <property type="match status" value="1"/>
</dbReference>
<evidence type="ECO:0000259" key="2">
    <source>
        <dbReference type="SMART" id="SM00382"/>
    </source>
</evidence>
<dbReference type="CDD" id="cd19481">
    <property type="entry name" value="RecA-like_protease"/>
    <property type="match status" value="1"/>
</dbReference>
<dbReference type="InterPro" id="IPR056599">
    <property type="entry name" value="AAA_lid_fung"/>
</dbReference>
<dbReference type="GO" id="GO:0016887">
    <property type="term" value="F:ATP hydrolysis activity"/>
    <property type="evidence" value="ECO:0007669"/>
    <property type="project" value="InterPro"/>
</dbReference>
<name>A0A2T4GYM7_FUSCU</name>
<dbReference type="Pfam" id="PF00004">
    <property type="entry name" value="AAA"/>
    <property type="match status" value="1"/>
</dbReference>
<dbReference type="Proteomes" id="UP000241587">
    <property type="component" value="Unassembled WGS sequence"/>
</dbReference>
<evidence type="ECO:0000313" key="4">
    <source>
        <dbReference type="Proteomes" id="UP000241587"/>
    </source>
</evidence>